<feature type="region of interest" description="Disordered" evidence="1">
    <location>
        <begin position="55"/>
        <end position="78"/>
    </location>
</feature>
<proteinExistence type="predicted"/>
<organism evidence="4 5">
    <name type="scientific">Phaseolus angularis</name>
    <name type="common">Azuki bean</name>
    <name type="synonym">Vigna angularis</name>
    <dbReference type="NCBI Taxonomy" id="3914"/>
    <lineage>
        <taxon>Eukaryota</taxon>
        <taxon>Viridiplantae</taxon>
        <taxon>Streptophyta</taxon>
        <taxon>Embryophyta</taxon>
        <taxon>Tracheophyta</taxon>
        <taxon>Spermatophyta</taxon>
        <taxon>Magnoliopsida</taxon>
        <taxon>eudicotyledons</taxon>
        <taxon>Gunneridae</taxon>
        <taxon>Pentapetalae</taxon>
        <taxon>rosids</taxon>
        <taxon>fabids</taxon>
        <taxon>Fabales</taxon>
        <taxon>Fabaceae</taxon>
        <taxon>Papilionoideae</taxon>
        <taxon>50 kb inversion clade</taxon>
        <taxon>NPAAA clade</taxon>
        <taxon>indigoferoid/millettioid clade</taxon>
        <taxon>Phaseoleae</taxon>
        <taxon>Vigna</taxon>
    </lineage>
</organism>
<gene>
    <name evidence="3" type="ORF">HKW66_Vig0165610</name>
    <name evidence="4" type="ORF">LR48_Vigan406s012400</name>
</gene>
<protein>
    <submittedName>
        <fullName evidence="4">Uncharacterized protein</fullName>
    </submittedName>
</protein>
<name>A0A0L9TB10_PHAAN</name>
<dbReference type="AlphaFoldDB" id="A0A0L9TB10"/>
<evidence type="ECO:0000256" key="2">
    <source>
        <dbReference type="SAM" id="Phobius"/>
    </source>
</evidence>
<evidence type="ECO:0000313" key="4">
    <source>
        <dbReference type="EMBL" id="KOM27314.1"/>
    </source>
</evidence>
<sequence>MASGDESYIAGETNAQTQVPTYMVFHATLNLFILLNVLFSFLTVTVDGLMDQEKTNQEMGQVGQKAQEKSDESKERASEMGRCMKEWAHCGNESTGGFLQGVSESVKNSFGMAPQNDEDEEYYYYYPTQNRRE</sequence>
<keyword evidence="2" id="KW-1133">Transmembrane helix</keyword>
<evidence type="ECO:0000313" key="3">
    <source>
        <dbReference type="EMBL" id="KAG2379782.1"/>
    </source>
</evidence>
<dbReference type="EMBL" id="JABFOF010000009">
    <property type="protein sequence ID" value="KAG2379782.1"/>
    <property type="molecule type" value="Genomic_DNA"/>
</dbReference>
<dbReference type="Proteomes" id="UP000743370">
    <property type="component" value="Unassembled WGS sequence"/>
</dbReference>
<reference evidence="5" key="1">
    <citation type="journal article" date="2015" name="Proc. Natl. Acad. Sci. U.S.A.">
        <title>Genome sequencing of adzuki bean (Vigna angularis) provides insight into high starch and low fat accumulation and domestication.</title>
        <authorList>
            <person name="Yang K."/>
            <person name="Tian Z."/>
            <person name="Chen C."/>
            <person name="Luo L."/>
            <person name="Zhao B."/>
            <person name="Wang Z."/>
            <person name="Yu L."/>
            <person name="Li Y."/>
            <person name="Sun Y."/>
            <person name="Li W."/>
            <person name="Chen Y."/>
            <person name="Li Y."/>
            <person name="Zhang Y."/>
            <person name="Ai D."/>
            <person name="Zhao J."/>
            <person name="Shang C."/>
            <person name="Ma Y."/>
            <person name="Wu B."/>
            <person name="Wang M."/>
            <person name="Gao L."/>
            <person name="Sun D."/>
            <person name="Zhang P."/>
            <person name="Guo F."/>
            <person name="Wang W."/>
            <person name="Li Y."/>
            <person name="Wang J."/>
            <person name="Varshney R.K."/>
            <person name="Wang J."/>
            <person name="Ling H.Q."/>
            <person name="Wan P."/>
        </authorList>
    </citation>
    <scope>NUCLEOTIDE SEQUENCE</scope>
    <source>
        <strain evidence="5">cv. Jingnong 6</strain>
    </source>
</reference>
<evidence type="ECO:0000313" key="6">
    <source>
        <dbReference type="Proteomes" id="UP000743370"/>
    </source>
</evidence>
<dbReference type="Proteomes" id="UP000053144">
    <property type="component" value="Unassembled WGS sequence"/>
</dbReference>
<evidence type="ECO:0000313" key="5">
    <source>
        <dbReference type="Proteomes" id="UP000053144"/>
    </source>
</evidence>
<dbReference type="Gramene" id="KOM27314">
    <property type="protein sequence ID" value="KOM27314"/>
    <property type="gene ID" value="LR48_Vigan406s012400"/>
</dbReference>
<feature type="compositionally biased region" description="Basic and acidic residues" evidence="1">
    <location>
        <begin position="66"/>
        <end position="78"/>
    </location>
</feature>
<dbReference type="STRING" id="3914.A0A0L9TB10"/>
<reference evidence="4" key="2">
    <citation type="submission" date="2015-02" db="EMBL/GenBank/DDBJ databases">
        <authorList>
            <person name="Chooi Y.-H."/>
        </authorList>
    </citation>
    <scope>NUCLEOTIDE SEQUENCE</scope>
    <source>
        <tissue evidence="4">Seedling</tissue>
    </source>
</reference>
<evidence type="ECO:0000256" key="1">
    <source>
        <dbReference type="SAM" id="MobiDB-lite"/>
    </source>
</evidence>
<dbReference type="EMBL" id="KQ258371">
    <property type="protein sequence ID" value="KOM27314.1"/>
    <property type="molecule type" value="Genomic_DNA"/>
</dbReference>
<feature type="transmembrane region" description="Helical" evidence="2">
    <location>
        <begin position="29"/>
        <end position="50"/>
    </location>
</feature>
<accession>A0A0L9TB10</accession>
<keyword evidence="2" id="KW-0812">Transmembrane</keyword>
<keyword evidence="2" id="KW-0472">Membrane</keyword>
<reference evidence="3 6" key="3">
    <citation type="submission" date="2020-05" db="EMBL/GenBank/DDBJ databases">
        <title>Vigna angularis (adzuki bean) Var. LongXiaoDou No. 4 denovo assembly.</title>
        <authorList>
            <person name="Xiang H."/>
        </authorList>
    </citation>
    <scope>NUCLEOTIDE SEQUENCE [LARGE SCALE GENOMIC DNA]</scope>
    <source>
        <tissue evidence="3">Leaf</tissue>
    </source>
</reference>